<dbReference type="SUPFAM" id="SSF56954">
    <property type="entry name" value="Outer membrane efflux proteins (OEP)"/>
    <property type="match status" value="1"/>
</dbReference>
<dbReference type="RefSeq" id="WP_135281498.1">
    <property type="nucleotide sequence ID" value="NZ_SRIO01000006.1"/>
</dbReference>
<comment type="caution">
    <text evidence="2">The sequence shown here is derived from an EMBL/GenBank/DDBJ whole genome shotgun (WGS) entry which is preliminary data.</text>
</comment>
<dbReference type="OrthoDB" id="8478097at2"/>
<evidence type="ECO:0008006" key="4">
    <source>
        <dbReference type="Google" id="ProtNLM"/>
    </source>
</evidence>
<feature type="signal peptide" evidence="1">
    <location>
        <begin position="1"/>
        <end position="31"/>
    </location>
</feature>
<evidence type="ECO:0000313" key="2">
    <source>
        <dbReference type="EMBL" id="TFZ82828.1"/>
    </source>
</evidence>
<dbReference type="Gene3D" id="1.20.1600.10">
    <property type="entry name" value="Outer membrane efflux proteins (OEP)"/>
    <property type="match status" value="1"/>
</dbReference>
<proteinExistence type="predicted"/>
<keyword evidence="3" id="KW-1185">Reference proteome</keyword>
<dbReference type="GO" id="GO:0015562">
    <property type="term" value="F:efflux transmembrane transporter activity"/>
    <property type="evidence" value="ECO:0007669"/>
    <property type="project" value="InterPro"/>
</dbReference>
<dbReference type="Proteomes" id="UP000297890">
    <property type="component" value="Unassembled WGS sequence"/>
</dbReference>
<dbReference type="AlphaFoldDB" id="A0A4Z0FAF2"/>
<protein>
    <recommendedName>
        <fullName evidence="4">TolC family protein</fullName>
    </recommendedName>
</protein>
<reference evidence="2 3" key="1">
    <citation type="journal article" date="2019" name="ISME J.">
        <title>Candidatus Macondimonas diazotrophica, a novel gammaproteobacterial genus dominating crude-oil-contaminated coastal sediments.</title>
        <authorList>
            <person name="Karthikeyan S."/>
            <person name="Konstantinidis K."/>
        </authorList>
    </citation>
    <scope>NUCLEOTIDE SEQUENCE [LARGE SCALE GENOMIC DNA]</scope>
    <source>
        <strain evidence="2 3">KTK01</strain>
    </source>
</reference>
<sequence length="415" mass="45780">MGRRLGTATVKRWTLAAVLCVLVNGAPGAFAEPAVHSPSELARYVDAALARDPAQELLPLLEQEAAALTRHSHSWFSDGPVGSVYWQDDAALTDDGLREAEVGLEWPLWWPRAREAARILAEASAAEANLHPRYQRWLATAVVRERLWMLATAEAALAQAKEAELSSRLLHEQVTARVRAGDLAQADQLMSEQEMLGRAAERQAAERDWLTQRAGFELLVGLPADLRDLTPERIADIESDAHPGLALLAQKVKRAEAEWQQLRARGAGAPVLQIGGRRERGSRDEPAIDSLGMGLRVPFGGAVAKSPDRAAAQRAWGEARLQWRQALRDHAVSRQEAQAALQQALEIQPLVERRAELAQRQQDLAQAAFAAGELDLMDLLRIREQARLTIRESERQHLTIGWSTARLNQILGDVP</sequence>
<evidence type="ECO:0000256" key="1">
    <source>
        <dbReference type="SAM" id="SignalP"/>
    </source>
</evidence>
<keyword evidence="1" id="KW-0732">Signal</keyword>
<gene>
    <name evidence="2" type="ORF">E4680_05990</name>
</gene>
<accession>A0A4Z0FAF2</accession>
<evidence type="ECO:0000313" key="3">
    <source>
        <dbReference type="Proteomes" id="UP000297890"/>
    </source>
</evidence>
<organism evidence="2 3">
    <name type="scientific">Candidatus Macondimonas diazotrophica</name>
    <dbReference type="NCBI Taxonomy" id="2305248"/>
    <lineage>
        <taxon>Bacteria</taxon>
        <taxon>Pseudomonadati</taxon>
        <taxon>Pseudomonadota</taxon>
        <taxon>Gammaproteobacteria</taxon>
        <taxon>Chromatiales</taxon>
        <taxon>Ectothiorhodospiraceae</taxon>
        <taxon>Candidatus Macondimonas</taxon>
    </lineage>
</organism>
<dbReference type="EMBL" id="SRIO01000006">
    <property type="protein sequence ID" value="TFZ82828.1"/>
    <property type="molecule type" value="Genomic_DNA"/>
</dbReference>
<name>A0A4Z0FAF2_9GAMM</name>
<feature type="chain" id="PRO_5021268335" description="TolC family protein" evidence="1">
    <location>
        <begin position="32"/>
        <end position="415"/>
    </location>
</feature>